<dbReference type="InterPro" id="IPR020889">
    <property type="entry name" value="LipoPS_assembly_LptD"/>
</dbReference>
<keyword evidence="1" id="KW-0472">Membrane</keyword>
<comment type="caution">
    <text evidence="1">Lacks conserved residue(s) required for the propagation of feature annotation.</text>
</comment>
<dbReference type="GO" id="GO:0009279">
    <property type="term" value="C:cell outer membrane"/>
    <property type="evidence" value="ECO:0007669"/>
    <property type="project" value="UniProtKB-SubCell"/>
</dbReference>
<name>A0A972FBE2_9RHOO</name>
<dbReference type="GO" id="GO:0015920">
    <property type="term" value="P:lipopolysaccharide transport"/>
    <property type="evidence" value="ECO:0007669"/>
    <property type="project" value="InterPro"/>
</dbReference>
<comment type="similarity">
    <text evidence="1">Belongs to the LptD family.</text>
</comment>
<dbReference type="Pfam" id="PF04453">
    <property type="entry name" value="LptD"/>
    <property type="match status" value="1"/>
</dbReference>
<comment type="function">
    <text evidence="1">Together with LptE, is involved in the assembly of lipopolysaccharide (LPS) at the surface of the outer membrane.</text>
</comment>
<comment type="caution">
    <text evidence="5">The sequence shown here is derived from an EMBL/GenBank/DDBJ whole genome shotgun (WGS) entry which is preliminary data.</text>
</comment>
<accession>A0A972FBE2</accession>
<comment type="subcellular location">
    <subcellularLocation>
        <location evidence="1">Cell outer membrane</location>
    </subcellularLocation>
</comment>
<comment type="subunit">
    <text evidence="1">Component of the lipopolysaccharide transport and assembly complex. Interacts with LptE and LptA.</text>
</comment>
<dbReference type="GO" id="GO:1990351">
    <property type="term" value="C:transporter complex"/>
    <property type="evidence" value="ECO:0007669"/>
    <property type="project" value="TreeGrafter"/>
</dbReference>
<feature type="domain" description="LPS-assembly protein LptD central" evidence="4">
    <location>
        <begin position="272"/>
        <end position="364"/>
    </location>
</feature>
<evidence type="ECO:0000256" key="1">
    <source>
        <dbReference type="HAMAP-Rule" id="MF_01411"/>
    </source>
</evidence>
<sequence>MLSGVSLAGGLAPLSVSPDLIRSPAPRLVPQTPAVEPSVERVVDVPVEVRPSSVLPAVEPRQGAATASPVGGATVTDTAGQVAAPRSQSAEAAGVGDDPVTMSETAPAPRSPVAASPLERGATQVSALRIVGVRAVELVAEGEAELVRDSRVLTADRVIYNELTDEATADGNVRLSQEDDWLIGDWARLIVHEWVGELDRPRYVFSRQSQARPGVAPRTIVGTGGADVVYFEGENRYRMVNATWTTCEPEDPDWFIRAADLELDYDREVGVARGATLVFKDTPILWWPRMSFPLAEQRQSGFLVPTIGVSNKTGFDLAVPYYWNIAPNYDATITPRLMGRRGLQLGGEYRYLSQNYSGEIRGEWLPKDRVTGESRSLGAIQHDHRITRRLRASLDYNWVSDDDYFEDLSSRIAVASRVNLLRQGRMSYQGDWWSVQGLLEGYQTLDGFGPYRRLPQLLLSAYRADLPAGLAFGFSGEYVDFKHKDSAFAEGRRTHLRPQLSLPIRTAGYFLTPRVSLNHTRYDLGRSLVGGRDSITRTVPVFSIDSGMFFERDSAFLGQSYRQTLEPRLFYVRVPYREQRDLPIFDSGRFDFGFAQLFSENRYVGVDRIGDANELTVAVTTRFIEQSSGAERLRATLAQKYYFDEQRVTLNELGKPAVEDARVRRRTDVLAAVSGRVTQAVSVDSLWRYDPFDGETQRFNFALRYNPEVGRVLNVGYRYARELLDGREGLKDVDFSAQWPLGNRWYGVGRITRSIKENRVTEAVAGVEYLSTCGCWTFRTAAHRFATNPDRVTNALFFQLELTGLGGIGPSPVNLLTRSVPGYGKINEPMSDRYFGTD</sequence>
<dbReference type="AlphaFoldDB" id="A0A972FBE2"/>
<dbReference type="InterPro" id="IPR050218">
    <property type="entry name" value="LptD"/>
</dbReference>
<dbReference type="GO" id="GO:0043165">
    <property type="term" value="P:Gram-negative-bacterium-type cell outer membrane assembly"/>
    <property type="evidence" value="ECO:0007669"/>
    <property type="project" value="UniProtKB-UniRule"/>
</dbReference>
<organism evidence="5 6">
    <name type="scientific">Azoarcus taiwanensis</name>
    <dbReference type="NCBI Taxonomy" id="666964"/>
    <lineage>
        <taxon>Bacteria</taxon>
        <taxon>Pseudomonadati</taxon>
        <taxon>Pseudomonadota</taxon>
        <taxon>Betaproteobacteria</taxon>
        <taxon>Rhodocyclales</taxon>
        <taxon>Zoogloeaceae</taxon>
        <taxon>Azoarcus</taxon>
    </lineage>
</organism>
<keyword evidence="1" id="KW-0732">Signal</keyword>
<evidence type="ECO:0000259" key="3">
    <source>
        <dbReference type="Pfam" id="PF04453"/>
    </source>
</evidence>
<evidence type="ECO:0000259" key="4">
    <source>
        <dbReference type="Pfam" id="PF19838"/>
    </source>
</evidence>
<reference evidence="5" key="1">
    <citation type="submission" date="2019-12" db="EMBL/GenBank/DDBJ databases">
        <title>Comparative genomics gives insights into the taxonomy of the Azoarcus-Aromatoleum group and reveals separate origins of nif in the plant-associated Azoarcus and non-plant-associated Aromatoleum sub-groups.</title>
        <authorList>
            <person name="Lafos M."/>
            <person name="Maluk M."/>
            <person name="Batista M."/>
            <person name="Junghare M."/>
            <person name="Carmona M."/>
            <person name="Faoro H."/>
            <person name="Cruz L.M."/>
            <person name="Battistoni F."/>
            <person name="De Souza E."/>
            <person name="Pedrosa F."/>
            <person name="Chen W.-M."/>
            <person name="Poole P.S."/>
            <person name="Dixon R.A."/>
            <person name="James E.K."/>
        </authorList>
    </citation>
    <scope>NUCLEOTIDE SEQUENCE</scope>
    <source>
        <strain evidence="5">NSC3</strain>
    </source>
</reference>
<dbReference type="InterPro" id="IPR045659">
    <property type="entry name" value="LptD_2"/>
</dbReference>
<protein>
    <recommendedName>
        <fullName evidence="1">LPS-assembly protein LptD</fullName>
    </recommendedName>
</protein>
<proteinExistence type="inferred from homology"/>
<feature type="domain" description="LptD C-terminal" evidence="3">
    <location>
        <begin position="374"/>
        <end position="745"/>
    </location>
</feature>
<gene>
    <name evidence="1 5" type="primary">lptD</name>
    <name evidence="5" type="ORF">GPA21_04070</name>
</gene>
<feature type="region of interest" description="Disordered" evidence="2">
    <location>
        <begin position="58"/>
        <end position="119"/>
    </location>
</feature>
<keyword evidence="1" id="KW-0998">Cell outer membrane</keyword>
<dbReference type="InterPro" id="IPR007543">
    <property type="entry name" value="LptD_C"/>
</dbReference>
<feature type="compositionally biased region" description="Low complexity" evidence="2">
    <location>
        <begin position="106"/>
        <end position="117"/>
    </location>
</feature>
<dbReference type="PANTHER" id="PTHR30189">
    <property type="entry name" value="LPS-ASSEMBLY PROTEIN"/>
    <property type="match status" value="1"/>
</dbReference>
<evidence type="ECO:0000256" key="2">
    <source>
        <dbReference type="SAM" id="MobiDB-lite"/>
    </source>
</evidence>
<dbReference type="PANTHER" id="PTHR30189:SF1">
    <property type="entry name" value="LPS-ASSEMBLY PROTEIN LPTD"/>
    <property type="match status" value="1"/>
</dbReference>
<evidence type="ECO:0000313" key="6">
    <source>
        <dbReference type="Proteomes" id="UP000599523"/>
    </source>
</evidence>
<dbReference type="EMBL" id="WTVM01000015">
    <property type="protein sequence ID" value="NMG02147.1"/>
    <property type="molecule type" value="Genomic_DNA"/>
</dbReference>
<dbReference type="HAMAP" id="MF_01411">
    <property type="entry name" value="LPS_assembly_LptD"/>
    <property type="match status" value="1"/>
</dbReference>
<dbReference type="Pfam" id="PF19838">
    <property type="entry name" value="LptD_2"/>
    <property type="match status" value="1"/>
</dbReference>
<keyword evidence="6" id="KW-1185">Reference proteome</keyword>
<evidence type="ECO:0000313" key="5">
    <source>
        <dbReference type="EMBL" id="NMG02147.1"/>
    </source>
</evidence>
<dbReference type="Proteomes" id="UP000599523">
    <property type="component" value="Unassembled WGS sequence"/>
</dbReference>